<protein>
    <submittedName>
        <fullName evidence="1">Uncharacterized protein</fullName>
    </submittedName>
</protein>
<comment type="caution">
    <text evidence="1">The sequence shown here is derived from an EMBL/GenBank/DDBJ whole genome shotgun (WGS) entry which is preliminary data.</text>
</comment>
<accession>A0A3M0L8F0</accession>
<evidence type="ECO:0000313" key="1">
    <source>
        <dbReference type="EMBL" id="RMC15517.1"/>
    </source>
</evidence>
<proteinExistence type="predicted"/>
<dbReference type="EMBL" id="QRBI01000104">
    <property type="protein sequence ID" value="RMC15517.1"/>
    <property type="molecule type" value="Genomic_DNA"/>
</dbReference>
<dbReference type="Proteomes" id="UP000269221">
    <property type="component" value="Unassembled WGS sequence"/>
</dbReference>
<sequence length="81" mass="8758">MQGAGAAAARIISGMSAIPELSGNNPSEICGAIISYVFTEKCPREDTLIHGRKERPKVDSINDMNFGIIKEHIRQATDTLT</sequence>
<evidence type="ECO:0000313" key="2">
    <source>
        <dbReference type="Proteomes" id="UP000269221"/>
    </source>
</evidence>
<gene>
    <name evidence="1" type="ORF">DUI87_07711</name>
</gene>
<reference evidence="1 2" key="1">
    <citation type="submission" date="2018-07" db="EMBL/GenBank/DDBJ databases">
        <title>A high quality draft genome assembly of the barn swallow (H. rustica rustica).</title>
        <authorList>
            <person name="Formenti G."/>
            <person name="Chiara M."/>
            <person name="Poveda L."/>
            <person name="Francoijs K.-J."/>
            <person name="Bonisoli-Alquati A."/>
            <person name="Canova L."/>
            <person name="Gianfranceschi L."/>
            <person name="Horner D.S."/>
            <person name="Saino N."/>
        </authorList>
    </citation>
    <scope>NUCLEOTIDE SEQUENCE [LARGE SCALE GENOMIC DNA]</scope>
    <source>
        <strain evidence="1">Chelidonia</strain>
        <tissue evidence="1">Blood</tissue>
    </source>
</reference>
<dbReference type="AlphaFoldDB" id="A0A3M0L8F0"/>
<name>A0A3M0L8F0_HIRRU</name>
<organism evidence="1 2">
    <name type="scientific">Hirundo rustica rustica</name>
    <dbReference type="NCBI Taxonomy" id="333673"/>
    <lineage>
        <taxon>Eukaryota</taxon>
        <taxon>Metazoa</taxon>
        <taxon>Chordata</taxon>
        <taxon>Craniata</taxon>
        <taxon>Vertebrata</taxon>
        <taxon>Euteleostomi</taxon>
        <taxon>Archelosauria</taxon>
        <taxon>Archosauria</taxon>
        <taxon>Dinosauria</taxon>
        <taxon>Saurischia</taxon>
        <taxon>Theropoda</taxon>
        <taxon>Coelurosauria</taxon>
        <taxon>Aves</taxon>
        <taxon>Neognathae</taxon>
        <taxon>Neoaves</taxon>
        <taxon>Telluraves</taxon>
        <taxon>Australaves</taxon>
        <taxon>Passeriformes</taxon>
        <taxon>Sylvioidea</taxon>
        <taxon>Hirundinidae</taxon>
        <taxon>Hirundo</taxon>
    </lineage>
</organism>
<keyword evidence="2" id="KW-1185">Reference proteome</keyword>